<keyword evidence="3" id="KW-1185">Reference proteome</keyword>
<evidence type="ECO:0000313" key="3">
    <source>
        <dbReference type="Proteomes" id="UP001454036"/>
    </source>
</evidence>
<dbReference type="Proteomes" id="UP001454036">
    <property type="component" value="Unassembled WGS sequence"/>
</dbReference>
<dbReference type="PANTHER" id="PTHR33116:SF80">
    <property type="entry name" value="REVERSE TRANSCRIPTASE ZINC-BINDING DOMAIN-CONTAINING PROTEIN"/>
    <property type="match status" value="1"/>
</dbReference>
<protein>
    <recommendedName>
        <fullName evidence="1">Reverse transcriptase domain-containing protein</fullName>
    </recommendedName>
</protein>
<dbReference type="InterPro" id="IPR000477">
    <property type="entry name" value="RT_dom"/>
</dbReference>
<gene>
    <name evidence="2" type="ORF">LIER_38299</name>
</gene>
<dbReference type="PROSITE" id="PS50878">
    <property type="entry name" value="RT_POL"/>
    <property type="match status" value="1"/>
</dbReference>
<organism evidence="2 3">
    <name type="scientific">Lithospermum erythrorhizon</name>
    <name type="common">Purple gromwell</name>
    <name type="synonym">Lithospermum officinale var. erythrorhizon</name>
    <dbReference type="NCBI Taxonomy" id="34254"/>
    <lineage>
        <taxon>Eukaryota</taxon>
        <taxon>Viridiplantae</taxon>
        <taxon>Streptophyta</taxon>
        <taxon>Embryophyta</taxon>
        <taxon>Tracheophyta</taxon>
        <taxon>Spermatophyta</taxon>
        <taxon>Magnoliopsida</taxon>
        <taxon>eudicotyledons</taxon>
        <taxon>Gunneridae</taxon>
        <taxon>Pentapetalae</taxon>
        <taxon>asterids</taxon>
        <taxon>lamiids</taxon>
        <taxon>Boraginales</taxon>
        <taxon>Boraginaceae</taxon>
        <taxon>Boraginoideae</taxon>
        <taxon>Lithospermeae</taxon>
        <taxon>Lithospermum</taxon>
    </lineage>
</organism>
<evidence type="ECO:0000259" key="1">
    <source>
        <dbReference type="PROSITE" id="PS50878"/>
    </source>
</evidence>
<name>A0AAV3PYN9_LITER</name>
<dbReference type="EMBL" id="BAABME010019263">
    <property type="protein sequence ID" value="GAA0156594.1"/>
    <property type="molecule type" value="Genomic_DNA"/>
</dbReference>
<accession>A0AAV3PYN9</accession>
<reference evidence="2 3" key="1">
    <citation type="submission" date="2024-01" db="EMBL/GenBank/DDBJ databases">
        <title>The complete chloroplast genome sequence of Lithospermum erythrorhizon: insights into the phylogenetic relationship among Boraginaceae species and the maternal lineages of purple gromwells.</title>
        <authorList>
            <person name="Okada T."/>
            <person name="Watanabe K."/>
        </authorList>
    </citation>
    <scope>NUCLEOTIDE SEQUENCE [LARGE SCALE GENOMIC DNA]</scope>
</reference>
<proteinExistence type="predicted"/>
<feature type="domain" description="Reverse transcriptase" evidence="1">
    <location>
        <begin position="1"/>
        <end position="178"/>
    </location>
</feature>
<dbReference type="AlphaFoldDB" id="A0AAV3PYN9"/>
<dbReference type="InterPro" id="IPR043502">
    <property type="entry name" value="DNA/RNA_pol_sf"/>
</dbReference>
<comment type="caution">
    <text evidence="2">The sequence shown here is derived from an EMBL/GenBank/DDBJ whole genome shotgun (WGS) entry which is preliminary data.</text>
</comment>
<dbReference type="SUPFAM" id="SSF56672">
    <property type="entry name" value="DNA/RNA polymerases"/>
    <property type="match status" value="1"/>
</dbReference>
<dbReference type="PANTHER" id="PTHR33116">
    <property type="entry name" value="REVERSE TRANSCRIPTASE ZINC-BINDING DOMAIN-CONTAINING PROTEIN-RELATED-RELATED"/>
    <property type="match status" value="1"/>
</dbReference>
<evidence type="ECO:0000313" key="2">
    <source>
        <dbReference type="EMBL" id="GAA0156594.1"/>
    </source>
</evidence>
<dbReference type="Pfam" id="PF00078">
    <property type="entry name" value="RVT_1"/>
    <property type="match status" value="1"/>
</dbReference>
<sequence length="183" mass="20877">MSKAFDKLSWSFLQKVLRKFDFSEGWIGRVMACLNNNWFSVIINGKSEGYFKSRKGVRQGDPLSPTLFILAEEYLFRGLQQLHNQQPEIAYQSDCSVRVPALGFADDVLIFSSGSKKALTKIMSFLDHYQLVFGQLINREKSSWVTTNRAAPSRCSIIQRAMGFRKGSMPFKYLGIPIFKGKK</sequence>